<keyword evidence="5" id="KW-1185">Reference proteome</keyword>
<reference evidence="4 5" key="1">
    <citation type="submission" date="2019-12" db="EMBL/GenBank/DDBJ databases">
        <authorList>
            <person name="Li C."/>
            <person name="Zhao J."/>
        </authorList>
    </citation>
    <scope>NUCLEOTIDE SEQUENCE [LARGE SCALE GENOMIC DNA]</scope>
    <source>
        <strain evidence="4 5">NEAU-DD11</strain>
    </source>
</reference>
<evidence type="ECO:0000313" key="4">
    <source>
        <dbReference type="EMBL" id="MVW59615.1"/>
    </source>
</evidence>
<dbReference type="SUPFAM" id="SSF46689">
    <property type="entry name" value="Homeodomain-like"/>
    <property type="match status" value="1"/>
</dbReference>
<evidence type="ECO:0000256" key="1">
    <source>
        <dbReference type="ARBA" id="ARBA00023015"/>
    </source>
</evidence>
<evidence type="ECO:0000259" key="3">
    <source>
        <dbReference type="Pfam" id="PF13305"/>
    </source>
</evidence>
<dbReference type="InterPro" id="IPR025996">
    <property type="entry name" value="MT1864/Rv1816-like_C"/>
</dbReference>
<name>A0A7X3K6V0_9BURK</name>
<organism evidence="4 5">
    <name type="scientific">Massilia cellulosiltytica</name>
    <dbReference type="NCBI Taxonomy" id="2683234"/>
    <lineage>
        <taxon>Bacteria</taxon>
        <taxon>Pseudomonadati</taxon>
        <taxon>Pseudomonadota</taxon>
        <taxon>Betaproteobacteria</taxon>
        <taxon>Burkholderiales</taxon>
        <taxon>Oxalobacteraceae</taxon>
        <taxon>Telluria group</taxon>
        <taxon>Massilia</taxon>
    </lineage>
</organism>
<keyword evidence="1" id="KW-0805">Transcription regulation</keyword>
<evidence type="ECO:0000313" key="5">
    <source>
        <dbReference type="Proteomes" id="UP000443353"/>
    </source>
</evidence>
<proteinExistence type="predicted"/>
<dbReference type="Pfam" id="PF13305">
    <property type="entry name" value="TetR_C_33"/>
    <property type="match status" value="1"/>
</dbReference>
<comment type="caution">
    <text evidence="4">The sequence shown here is derived from an EMBL/GenBank/DDBJ whole genome shotgun (WGS) entry which is preliminary data.</text>
</comment>
<feature type="domain" description="HTH-type transcriptional regulator MT1864/Rv1816-like C-terminal" evidence="3">
    <location>
        <begin position="82"/>
        <end position="179"/>
    </location>
</feature>
<accession>A0A7X3K6V0</accession>
<dbReference type="RefSeq" id="WP_056134949.1">
    <property type="nucleotide sequence ID" value="NZ_WSES01000002.1"/>
</dbReference>
<dbReference type="InterPro" id="IPR036271">
    <property type="entry name" value="Tet_transcr_reg_TetR-rel_C_sf"/>
</dbReference>
<dbReference type="Gene3D" id="1.10.357.10">
    <property type="entry name" value="Tetracycline Repressor, domain 2"/>
    <property type="match status" value="1"/>
</dbReference>
<evidence type="ECO:0000256" key="2">
    <source>
        <dbReference type="ARBA" id="ARBA00023163"/>
    </source>
</evidence>
<gene>
    <name evidence="4" type="ORF">GPY61_06705</name>
</gene>
<dbReference type="EMBL" id="WSES01000002">
    <property type="protein sequence ID" value="MVW59615.1"/>
    <property type="molecule type" value="Genomic_DNA"/>
</dbReference>
<keyword evidence="2" id="KW-0804">Transcription</keyword>
<dbReference type="Proteomes" id="UP000443353">
    <property type="component" value="Unassembled WGS sequence"/>
</dbReference>
<dbReference type="InterPro" id="IPR009057">
    <property type="entry name" value="Homeodomain-like_sf"/>
</dbReference>
<protein>
    <submittedName>
        <fullName evidence="4">TetR family transcriptional regulator</fullName>
    </submittedName>
</protein>
<sequence>MARAGLTIDRLVEAGAKLADASGFEAVTPSALARQFDVKVASLYSHVASANDIKVRIALYALDKLADRIADAIAGRAGRDALIALADAHRDFSMAHPGLFAAARHPLDGEAAGRSGGARIAQATRAVLRGYGLDEHAQTHAIRLLGSVFLGFTMLESSGSFGHSRPSPEASWQVTLDALHAMLCSLGK</sequence>
<dbReference type="AlphaFoldDB" id="A0A7X3K6V0"/>
<dbReference type="Gene3D" id="1.10.10.60">
    <property type="entry name" value="Homeodomain-like"/>
    <property type="match status" value="1"/>
</dbReference>
<dbReference type="SUPFAM" id="SSF48498">
    <property type="entry name" value="Tetracyclin repressor-like, C-terminal domain"/>
    <property type="match status" value="1"/>
</dbReference>